<dbReference type="AlphaFoldDB" id="A0A3B1DK28"/>
<sequence>MLKKKYRSPLSGVLFALIVFLSVTSAKAQSPTPDANTSLWDHYSLFSIVRALAIQDKILWVGTSNGLLAYDLSTGKQQAYTTKEGLLSNIVHSIDIAPNGDKWVGTIGGGLSHLKNKGSEWINYTPYGTGTVVSYGSSWKNYPKGRGLGDLWVYGVHFDPTGTMWVATWKGVSVFDGKGFKTYTTDDGLIDKWVYTLTQDKKGAFWFGTEAGVTRFDGKTWRSWDSKDGLGAKIEMKKPEIAKGLAFTPKHHEGNHKPLTYNPNYVVSSAVDSKDDLWFGTLGAGLSHFDGSTWISYAIENGLVGNMVHALKFDDQGILWIGTNKGVSRFDGKTFQNFTEKDGIGSVFSIEIDHEGHKWFGTFGGVSQYRGH</sequence>
<evidence type="ECO:0000313" key="1">
    <source>
        <dbReference type="EMBL" id="VAX32035.1"/>
    </source>
</evidence>
<accession>A0A3B1DK28</accession>
<organism evidence="1">
    <name type="scientific">hydrothermal vent metagenome</name>
    <dbReference type="NCBI Taxonomy" id="652676"/>
    <lineage>
        <taxon>unclassified sequences</taxon>
        <taxon>metagenomes</taxon>
        <taxon>ecological metagenomes</taxon>
    </lineage>
</organism>
<dbReference type="InterPro" id="IPR015943">
    <property type="entry name" value="WD40/YVTN_repeat-like_dom_sf"/>
</dbReference>
<dbReference type="Gene3D" id="2.130.10.10">
    <property type="entry name" value="YVTN repeat-like/Quinoprotein amine dehydrogenase"/>
    <property type="match status" value="4"/>
</dbReference>
<dbReference type="SUPFAM" id="SSF63829">
    <property type="entry name" value="Calcium-dependent phosphotriesterase"/>
    <property type="match status" value="2"/>
</dbReference>
<dbReference type="Pfam" id="PF07494">
    <property type="entry name" value="Reg_prop"/>
    <property type="match status" value="2"/>
</dbReference>
<dbReference type="InterPro" id="IPR011110">
    <property type="entry name" value="Reg_prop"/>
</dbReference>
<proteinExistence type="predicted"/>
<reference evidence="1" key="1">
    <citation type="submission" date="2018-06" db="EMBL/GenBank/DDBJ databases">
        <authorList>
            <person name="Zhirakovskaya E."/>
        </authorList>
    </citation>
    <scope>NUCLEOTIDE SEQUENCE</scope>
</reference>
<gene>
    <name evidence="1" type="ORF">MNBD_NITROSPIRAE01-1864</name>
</gene>
<dbReference type="EMBL" id="UOGF01000081">
    <property type="protein sequence ID" value="VAX32035.1"/>
    <property type="molecule type" value="Genomic_DNA"/>
</dbReference>
<protein>
    <recommendedName>
        <fullName evidence="2">Sensor histidine kinase/response regulator</fullName>
    </recommendedName>
</protein>
<evidence type="ECO:0008006" key="2">
    <source>
        <dbReference type="Google" id="ProtNLM"/>
    </source>
</evidence>
<name>A0A3B1DK28_9ZZZZ</name>